<dbReference type="InterPro" id="IPR001242">
    <property type="entry name" value="Condensation_dom"/>
</dbReference>
<dbReference type="GO" id="GO:0031177">
    <property type="term" value="F:phosphopantetheine binding"/>
    <property type="evidence" value="ECO:0007669"/>
    <property type="project" value="TreeGrafter"/>
</dbReference>
<dbReference type="PANTHER" id="PTHR45527:SF1">
    <property type="entry name" value="FATTY ACID SYNTHASE"/>
    <property type="match status" value="1"/>
</dbReference>
<dbReference type="GO" id="GO:0003824">
    <property type="term" value="F:catalytic activity"/>
    <property type="evidence" value="ECO:0007669"/>
    <property type="project" value="InterPro"/>
</dbReference>
<evidence type="ECO:0000256" key="2">
    <source>
        <dbReference type="ARBA" id="ARBA00007965"/>
    </source>
</evidence>
<dbReference type="SUPFAM" id="SSF53474">
    <property type="entry name" value="alpha/beta-Hydrolases"/>
    <property type="match status" value="1"/>
</dbReference>
<dbReference type="InterPro" id="IPR006162">
    <property type="entry name" value="Ppantetheine_attach_site"/>
</dbReference>
<evidence type="ECO:0000256" key="3">
    <source>
        <dbReference type="ARBA" id="ARBA00022448"/>
    </source>
</evidence>
<feature type="transmembrane region" description="Helical" evidence="9">
    <location>
        <begin position="2693"/>
        <end position="2715"/>
    </location>
</feature>
<dbReference type="Pfam" id="PF00668">
    <property type="entry name" value="Condensation"/>
    <property type="match status" value="3"/>
</dbReference>
<dbReference type="SUPFAM" id="SSF47336">
    <property type="entry name" value="ACP-like"/>
    <property type="match status" value="3"/>
</dbReference>
<dbReference type="Pfam" id="PF01733">
    <property type="entry name" value="Nucleoside_tran"/>
    <property type="match status" value="1"/>
</dbReference>
<feature type="transmembrane region" description="Helical" evidence="9">
    <location>
        <begin position="2790"/>
        <end position="2809"/>
    </location>
</feature>
<dbReference type="InterPro" id="IPR009081">
    <property type="entry name" value="PP-bd_ACP"/>
</dbReference>
<dbReference type="PROSITE" id="PS00455">
    <property type="entry name" value="AMP_BINDING"/>
    <property type="match status" value="1"/>
</dbReference>
<accession>A0A1I7WU35</accession>
<dbReference type="GO" id="GO:0005337">
    <property type="term" value="F:nucleoside transmembrane transporter activity"/>
    <property type="evidence" value="ECO:0007669"/>
    <property type="project" value="InterPro"/>
</dbReference>
<dbReference type="Pfam" id="PF13193">
    <property type="entry name" value="AMP-binding_C"/>
    <property type="match status" value="2"/>
</dbReference>
<dbReference type="InterPro" id="IPR000873">
    <property type="entry name" value="AMP-dep_synth/lig_dom"/>
</dbReference>
<evidence type="ECO:0000256" key="8">
    <source>
        <dbReference type="ARBA" id="ARBA00023136"/>
    </source>
</evidence>
<dbReference type="InterPro" id="IPR036736">
    <property type="entry name" value="ACP-like_sf"/>
</dbReference>
<feature type="transmembrane region" description="Helical" evidence="9">
    <location>
        <begin position="2939"/>
        <end position="2963"/>
    </location>
</feature>
<evidence type="ECO:0000313" key="12">
    <source>
        <dbReference type="WBParaSite" id="Hba_08702"/>
    </source>
</evidence>
<dbReference type="Proteomes" id="UP000095283">
    <property type="component" value="Unplaced"/>
</dbReference>
<keyword evidence="8 9" id="KW-0472">Membrane</keyword>
<keyword evidence="5" id="KW-0597">Phosphoprotein</keyword>
<proteinExistence type="inferred from homology"/>
<dbReference type="InterPro" id="IPR042099">
    <property type="entry name" value="ANL_N_sf"/>
</dbReference>
<dbReference type="Gene3D" id="3.40.50.12780">
    <property type="entry name" value="N-terminal domain of ligase-like"/>
    <property type="match status" value="2"/>
</dbReference>
<evidence type="ECO:0000256" key="6">
    <source>
        <dbReference type="ARBA" id="ARBA00022692"/>
    </source>
</evidence>
<evidence type="ECO:0000256" key="5">
    <source>
        <dbReference type="ARBA" id="ARBA00022553"/>
    </source>
</evidence>
<dbReference type="InterPro" id="IPR023213">
    <property type="entry name" value="CAT-like_dom_sf"/>
</dbReference>
<dbReference type="Gene3D" id="3.30.559.10">
    <property type="entry name" value="Chloramphenicol acetyltransferase-like domain"/>
    <property type="match status" value="1"/>
</dbReference>
<keyword evidence="7 9" id="KW-1133">Transmembrane helix</keyword>
<dbReference type="GO" id="GO:0044550">
    <property type="term" value="P:secondary metabolite biosynthetic process"/>
    <property type="evidence" value="ECO:0007669"/>
    <property type="project" value="TreeGrafter"/>
</dbReference>
<organism evidence="11 12">
    <name type="scientific">Heterorhabditis bacteriophora</name>
    <name type="common">Entomopathogenic nematode worm</name>
    <dbReference type="NCBI Taxonomy" id="37862"/>
    <lineage>
        <taxon>Eukaryota</taxon>
        <taxon>Metazoa</taxon>
        <taxon>Ecdysozoa</taxon>
        <taxon>Nematoda</taxon>
        <taxon>Chromadorea</taxon>
        <taxon>Rhabditida</taxon>
        <taxon>Rhabditina</taxon>
        <taxon>Rhabditomorpha</taxon>
        <taxon>Strongyloidea</taxon>
        <taxon>Heterorhabditidae</taxon>
        <taxon>Heterorhabditis</taxon>
    </lineage>
</organism>
<feature type="transmembrane region" description="Helical" evidence="9">
    <location>
        <begin position="2721"/>
        <end position="2740"/>
    </location>
</feature>
<dbReference type="InterPro" id="IPR020845">
    <property type="entry name" value="AMP-binding_CS"/>
</dbReference>
<feature type="transmembrane region" description="Helical" evidence="9">
    <location>
        <begin position="2829"/>
        <end position="2854"/>
    </location>
</feature>
<dbReference type="Gene3D" id="3.30.559.30">
    <property type="entry name" value="Nonribosomal peptide synthetase, condensation domain"/>
    <property type="match status" value="3"/>
</dbReference>
<dbReference type="PROSITE" id="PS00012">
    <property type="entry name" value="PHOSPHOPANTETHEINE"/>
    <property type="match status" value="2"/>
</dbReference>
<dbReference type="SUPFAM" id="SSF52777">
    <property type="entry name" value="CoA-dependent acyltransferases"/>
    <property type="match status" value="6"/>
</dbReference>
<keyword evidence="3" id="KW-0813">Transport</keyword>
<dbReference type="Pfam" id="PF00501">
    <property type="entry name" value="AMP-binding"/>
    <property type="match status" value="2"/>
</dbReference>
<keyword evidence="6 9" id="KW-0812">Transmembrane</keyword>
<dbReference type="Gene3D" id="3.30.300.30">
    <property type="match status" value="2"/>
</dbReference>
<dbReference type="GO" id="GO:0016020">
    <property type="term" value="C:membrane"/>
    <property type="evidence" value="ECO:0007669"/>
    <property type="project" value="UniProtKB-SubCell"/>
</dbReference>
<dbReference type="InterPro" id="IPR045851">
    <property type="entry name" value="AMP-bd_C_sf"/>
</dbReference>
<dbReference type="InterPro" id="IPR029058">
    <property type="entry name" value="AB_hydrolase_fold"/>
</dbReference>
<feature type="transmembrane region" description="Helical" evidence="9">
    <location>
        <begin position="2897"/>
        <end position="2919"/>
    </location>
</feature>
<reference evidence="12" key="1">
    <citation type="submission" date="2016-11" db="UniProtKB">
        <authorList>
            <consortium name="WormBaseParasite"/>
        </authorList>
    </citation>
    <scope>IDENTIFICATION</scope>
</reference>
<dbReference type="Gene3D" id="3.40.50.1820">
    <property type="entry name" value="alpha/beta hydrolase"/>
    <property type="match status" value="1"/>
</dbReference>
<comment type="similarity">
    <text evidence="2">Belongs to the SLC29A/ENT transporter (TC 2.A.57) family.</text>
</comment>
<keyword evidence="11" id="KW-1185">Reference proteome</keyword>
<protein>
    <submittedName>
        <fullName evidence="12">Carrier domain-containing protein</fullName>
    </submittedName>
</protein>
<dbReference type="InterPro" id="IPR025110">
    <property type="entry name" value="AMP-bd_C"/>
</dbReference>
<dbReference type="PANTHER" id="PTHR45527">
    <property type="entry name" value="NONRIBOSOMAL PEPTIDE SYNTHETASE"/>
    <property type="match status" value="1"/>
</dbReference>
<evidence type="ECO:0000256" key="1">
    <source>
        <dbReference type="ARBA" id="ARBA00004141"/>
    </source>
</evidence>
<dbReference type="GO" id="GO:0005737">
    <property type="term" value="C:cytoplasm"/>
    <property type="evidence" value="ECO:0007669"/>
    <property type="project" value="TreeGrafter"/>
</dbReference>
<feature type="transmembrane region" description="Helical" evidence="9">
    <location>
        <begin position="2652"/>
        <end position="2672"/>
    </location>
</feature>
<dbReference type="InterPro" id="IPR002259">
    <property type="entry name" value="Eqnu_transpt"/>
</dbReference>
<feature type="domain" description="Carrier" evidence="10">
    <location>
        <begin position="778"/>
        <end position="853"/>
    </location>
</feature>
<dbReference type="GO" id="GO:0043041">
    <property type="term" value="P:amino acid activation for nonribosomal peptide biosynthetic process"/>
    <property type="evidence" value="ECO:0007669"/>
    <property type="project" value="TreeGrafter"/>
</dbReference>
<evidence type="ECO:0000313" key="11">
    <source>
        <dbReference type="Proteomes" id="UP000095283"/>
    </source>
</evidence>
<evidence type="ECO:0000259" key="10">
    <source>
        <dbReference type="PROSITE" id="PS50075"/>
    </source>
</evidence>
<feature type="domain" description="Carrier" evidence="10">
    <location>
        <begin position="2329"/>
        <end position="2404"/>
    </location>
</feature>
<dbReference type="Pfam" id="PF00550">
    <property type="entry name" value="PP-binding"/>
    <property type="match status" value="3"/>
</dbReference>
<feature type="domain" description="Carrier" evidence="10">
    <location>
        <begin position="1698"/>
        <end position="1773"/>
    </location>
</feature>
<comment type="subcellular location">
    <subcellularLocation>
        <location evidence="1">Membrane</location>
        <topology evidence="1">Multi-pass membrane protein</topology>
    </subcellularLocation>
</comment>
<dbReference type="PROSITE" id="PS50075">
    <property type="entry name" value="CARRIER"/>
    <property type="match status" value="3"/>
</dbReference>
<sequence>MTLGIHHMICDGRSLAIIGKQLADAYNNKSLLFSNEIWYQNFYKNSDRFWEEYLEDYIIPTQITDENVQLLGKNEAGYIETDITFISKNELSDFTKKYNCSLFHILVAAYVHVFRMINDQDDVIIGTTVANRDHKNIDVVGMYANTIPLRFKTEFSSIKKTLEYTTEQILSAMEYQNSSLTSIIEKVVKHRDGVSTPIFQHVINLLNTSMDQLPVMDGLSTKMTTLKGKYAQFHQSWIFSETSTGIALTLEYNKRRYSGYNAHTYIDFFKRTLYNIIKKETMGSFRTVLNISLNDTPHSIDMGTIFSSQTKLTPRNIMLENTNTQINYRDGYRQVTARANYIRDKVMKHYGEAVHLLGCAYLSISPDNPIEMIRSIILGSGSKLCIIDQSIEEIPLLFVTCGQKYEILNEYKIRRYAVNYNISYLIYTSGTTGTPSGVCINNQSVINMLENATQRYNFRSEGRILQFTKSSFDASISNTFGALLNGGTIILSNRNEDLIENVASKQPLSVVHMTPVLMDMLNDDDIQRCSEVETWSYGGESISQITMNRMLYHGKRLIQLYGPTETTCYLTSLYMKRGHSNNCLGPTITNLSFGLCSFAKYELQRQQIGQLYCSGENLARGYMGDPVKSLRSFPNNPYKTREDVVLNRRKRIYLVGDRIRVDKSNYLHFLGRKDNQVKVKGHRIELEEIEAIICKVPGVKNCVAVIQKDKVQANHIVLFYIGGDQETVKKEVNVRLPSYMTPTKIIQINEFPITTNGKINRKTLSLRCDLTLDKVEYQPLTQLQSNTLEIFRNFLNTENFALDSNFFQYGGHSLLAVRLAHILSDRLNVDITPVKLFEFPTVKELVLWIENQDSSDRQQKQKIKQEEIIIYELPSPLQTSLLRAFKNKSIQQMYTTGICIEVNSDIPFTKILEVINTIVMIHPSLRTAFTRKKTEYRAEIWSGTESYHTLEYCKTPNINVFNKPPFYAVDGHSMNLISNDINRLLKNGIDNVKVDNYFHFNSWLSNNMDNKKEMNIKYWKEQLSSYLRTDYPRLNIPDHSCSTANFKIDRFIETLDFLAKLNRCSPFVIAVTALTKALRIHSIDPSQNFGVGFPFNIRNDDFNNTVAYGINSLMVIDSGTNIYPNDLQTISRQVTGAMAHALITFEDIQSLSPSGKLFCVMLIFDNYSIYDTEHFKVKQSNDSATKFEISIFIDPTLDTIKIDYMASLYRESTIGNIVKTFNEELKKIISGTKQIYVPEKNESVIVSDKIIYDVNDVIKILVKLPLGDVEYRIVNNSTIEISYVANTNMDSFIIKALQALPLPLRTITLIYKQVNITLPSVNFPLSPQQQQMYYLSQVNSPSGYTLPFIKEFPKSIKPSHLQHSLLYIIQYHQSLRTMFLESRGEPRQVILSMTEAYIQLNIIRTDDIIAILKNLLKQPILLEDGPPIKAILIEEKEKFIALLQLHHIISDACTANYRYVDYCIELEQNPTVEPDTDYLKSLALTPTFRFENTSGEVLTTEFDIPITIIERGSKHFRTSPFVIIVKALSDSLMEYFKVSSVNIGLPFSNRCSKTKSVVGYFLNNLVLHLHKSSRPIAECLREIHENINKRMEQNIPFYKLVSMIRKWSRRFSEPFYTYVNCRYDLESTEPQDDNLTSLINMKTEFPIEVDVDKYPSMFRIALRSNTMNTAEIKLLTDILHKSLVSTVTESAGIYRQYPVQDCSLQKIIHIASEVLKTKSISKNDNFFSAGGNSLQAILFSELVEEYFNIDIDVSEIYQMDSFLNFTQRVEDLGGNLSMNIIKNYETDKREQIEHINFRRTDEINYTQCTPEELFRNVSLKKSTDIPFHSLPWLLHTCLKKTNNIVIKLPQHLDIRFKEAEIKVIQMAHYLRNLYATLNGELIRPDTIIPVISRNSVTTILNCLSVIMSGGAYLPIDSTNPIKRIQFLLEECNATCYIGQELTGIDHKQLDLTQTEHYPRNFYKINAPKDLAYVIYTSGTTGNPKGVCAIQEGVVNMITTSTYDFQITPFDVIYQFTNFAFDNSVLEIFMAFANSACLLLDLLPFSPKRFIKQISEYGISHCLLFPGIVSTFKRELFSELCKLRYWIVGAEKLPRNLFNMAIEFGINVIQNYGPTEMTAYALTKHMKFGDDPQNLGKSILNSSKILEFGKKGELLLKGLGLMRGYLNQDKNSLWYPTGDIVQILPNDDIIFIGRNDNQVKIRAHRVELGEIENIILRIKEVTHCVVIWKEEEQQLTAFCITTEKLEDEIMHECVKRLPSFMVPNQVECMAEFPLTVNSKIDVSRLSNTKDKNKNNDEPSSSCQKPITSTVVCTSCKENFNMQFTPNVTILPRKTTASKLRQVWARILQFEDFSSNDHFFLVGGNSMLLIRLRHELYKEFRSNLTITQLLKNLIFNDMVILLNEYNTISNTIAIIHKALTATHTLVFIHSLYGGSSTYSNLIHSLKMLGNFTILAIENKSNFPIRKSSNYESLTTLYMHGNVVLIGASFGGTLAFEVSQYLNVTCKVIAIDSGTDYDSIKKISYAYHSKEVLRTLRSYDIDEPTKQSILSDSWNMLQLLKDYTPLRSRNISEMHLLSIDGSDLGWRKLKKSMKGGKECENSCYFIFLSSALFCQMYNFFLTRLKFMLYFVKVSNEIGSRSQYENRQDVRDRWNIVYIIFLLHGVGMLMSWNMFITIAPQYYVNYWFTENGNKTKYAASFMSIIGVTSQIPNVGIMFINMYHQYHIYISIHLKNSILYIYISFYDIRKRTNMFFLPYYKYHMAIGRSAREENDAEHPSLRQYWECFTHCWVQLFNNFFVYFISLIIFPAMMSDTPYYQSSPSDKWGSILPENLYFAINTFLNFNVFASVGSLAANYVQWPKPRWLWVPVIARVLFIPFFMLCNYQPSGIRNLPVIFKSEWWFTIGGSIMALTCGYLSSLALIYTPRYFFCKIRTFCRIKIWLLYSSVVPVSYQKISGMAAAIALMLGKSNFNF</sequence>
<evidence type="ECO:0000256" key="9">
    <source>
        <dbReference type="SAM" id="Phobius"/>
    </source>
</evidence>
<evidence type="ECO:0000256" key="4">
    <source>
        <dbReference type="ARBA" id="ARBA00022450"/>
    </source>
</evidence>
<dbReference type="Gene3D" id="1.10.1200.10">
    <property type="entry name" value="ACP-like"/>
    <property type="match status" value="3"/>
</dbReference>
<keyword evidence="4" id="KW-0596">Phosphopantetheine</keyword>
<name>A0A1I7WU35_HETBA</name>
<feature type="transmembrane region" description="Helical" evidence="9">
    <location>
        <begin position="2598"/>
        <end position="2617"/>
    </location>
</feature>
<dbReference type="SUPFAM" id="SSF56801">
    <property type="entry name" value="Acetyl-CoA synthetase-like"/>
    <property type="match status" value="2"/>
</dbReference>
<feature type="transmembrane region" description="Helical" evidence="9">
    <location>
        <begin position="2861"/>
        <end position="2877"/>
    </location>
</feature>
<evidence type="ECO:0000256" key="7">
    <source>
        <dbReference type="ARBA" id="ARBA00022989"/>
    </source>
</evidence>
<dbReference type="WBParaSite" id="Hba_08702">
    <property type="protein sequence ID" value="Hba_08702"/>
    <property type="gene ID" value="Hba_08702"/>
</dbReference>